<evidence type="ECO:0000256" key="5">
    <source>
        <dbReference type="ARBA" id="ARBA00023054"/>
    </source>
</evidence>
<evidence type="ECO:0000256" key="2">
    <source>
        <dbReference type="ARBA" id="ARBA00022771"/>
    </source>
</evidence>
<feature type="region of interest" description="Disordered" evidence="8">
    <location>
        <begin position="532"/>
        <end position="551"/>
    </location>
</feature>
<dbReference type="PROSITE" id="PS50103">
    <property type="entry name" value="ZF_C3H1"/>
    <property type="match status" value="1"/>
</dbReference>
<feature type="compositionally biased region" description="Basic and acidic residues" evidence="8">
    <location>
        <begin position="67"/>
        <end position="92"/>
    </location>
</feature>
<dbReference type="GO" id="GO:0003723">
    <property type="term" value="F:RNA binding"/>
    <property type="evidence" value="ECO:0007669"/>
    <property type="project" value="UniProtKB-UniRule"/>
</dbReference>
<feature type="region of interest" description="Disordered" evidence="8">
    <location>
        <begin position="67"/>
        <end position="169"/>
    </location>
</feature>
<dbReference type="InterPro" id="IPR045137">
    <property type="entry name" value="RBM26/27"/>
</dbReference>
<keyword evidence="5" id="KW-0175">Coiled coil</keyword>
<evidence type="ECO:0000259" key="10">
    <source>
        <dbReference type="PROSITE" id="PS50103"/>
    </source>
</evidence>
<accession>A0A8K9X9F5</accession>
<keyword evidence="12" id="KW-1185">Reference proteome</keyword>
<feature type="compositionally biased region" description="Basic residues" evidence="8">
    <location>
        <begin position="93"/>
        <end position="106"/>
    </location>
</feature>
<feature type="domain" description="RRM" evidence="9">
    <location>
        <begin position="421"/>
        <end position="490"/>
    </location>
</feature>
<keyword evidence="3 7" id="KW-0862">Zinc</keyword>
<keyword evidence="4 6" id="KW-0694">RNA-binding</keyword>
<dbReference type="SUPFAM" id="SSF54928">
    <property type="entry name" value="RNA-binding domain, RBD"/>
    <property type="match status" value="2"/>
</dbReference>
<dbReference type="PROSITE" id="PS50102">
    <property type="entry name" value="RRM"/>
    <property type="match status" value="1"/>
</dbReference>
<evidence type="ECO:0000256" key="8">
    <source>
        <dbReference type="SAM" id="MobiDB-lite"/>
    </source>
</evidence>
<evidence type="ECO:0000256" key="4">
    <source>
        <dbReference type="ARBA" id="ARBA00022884"/>
    </source>
</evidence>
<dbReference type="InterPro" id="IPR012677">
    <property type="entry name" value="Nucleotide-bd_a/b_plait_sf"/>
</dbReference>
<keyword evidence="2 7" id="KW-0863">Zinc-finger</keyword>
<sequence length="874" mass="97092">VSEKMIIENLDSLKTWLFKTLEPICDADPSALAKYVVALVKKDKSETELKALCVDQLDVFLQKGDDRKRDDRTRKRNDYDRIPPRRDSYRDRYNRRRGRSYSRSRSRSKDRARDRERDRDRGSRSHSRSHSKSRERDAGRSKYEPDRGDRGTEVGAGEGLLPIPTATATFPVPTLSSTITVIAPQGNHSNSIASVTDSWSDFHPDQSLDRPLPPQRKRCRDYDEKGFCMRGDICPFDHGIDPVVVEDVNLPNMFQAPPPIPGVAQPPPGLPPPPGPPPLMTPPPVNLRPPVPLTGSLPPVCCGPSLPGQYDPDMYNPEDPSLTNTSRPVYRHRVNAQRPNLIGLTMGEDLPHRDRDQMPNRMRIVLDSASRKRSAVSHHGAMLPKKPWSDKPNFNQQNLQGGFHNKNPQNQNQKAPFGSNTKLSVLQIPQGLNNISKLNQHFSKFGTIVNLQVTYGNDPEGALIQFDSHEEAKRALQSPEAVLNNRFIRVLWHCEDEMGQQGMGHLLSLTEPVVQQPATSLKQSVKDRLGPLPADCSEPNQDSRVASQNDFKSNLSMKERLGFASKPGSTPSGPAGKVFSTSTGLTKTVYNMAALKAAQKTALFAGVTATEEAMKNKQEALRLQQEMRKKKQEILEKHIETQKLLICKLEKNKTMKAGDKAVIMTTLGTLTKSITKLQQEIKGLSNPSGVRGAPKSKAQAQKELLDTELDLYKKTQSGEDTVQLKIRYTQLQLEAAKRGILAPGRGRGAHARGRGGLRGRGRGRGCRGRGLPVHSTVDHRPRALEISGFTETDLQDLLPHFAQFGELEDCQIDETSCLAVITYRSRPEAEQVKLLPRLDSHSPPLVDYNVLLMVGGSVFQDECVCVCVGTALHS</sequence>
<evidence type="ECO:0000313" key="11">
    <source>
        <dbReference type="Ensembl" id="ENSOMYP00000129477.1"/>
    </source>
</evidence>
<dbReference type="FunFam" id="3.30.70.330:FF:000330">
    <property type="entry name" value="RNA-binding motif protein 26"/>
    <property type="match status" value="1"/>
</dbReference>
<feature type="compositionally biased region" description="Basic residues" evidence="8">
    <location>
        <begin position="747"/>
        <end position="767"/>
    </location>
</feature>
<dbReference type="GO" id="GO:0008270">
    <property type="term" value="F:zinc ion binding"/>
    <property type="evidence" value="ECO:0007669"/>
    <property type="project" value="UniProtKB-KW"/>
</dbReference>
<feature type="compositionally biased region" description="Polar residues" evidence="8">
    <location>
        <begin position="538"/>
        <end position="551"/>
    </location>
</feature>
<feature type="domain" description="C3H1-type" evidence="10">
    <location>
        <begin position="213"/>
        <end position="241"/>
    </location>
</feature>
<dbReference type="Ensembl" id="ENSOMYT00000143347.1">
    <property type="protein sequence ID" value="ENSOMYP00000129477.1"/>
    <property type="gene ID" value="ENSOMYG00000068728.1"/>
</dbReference>
<reference evidence="11" key="3">
    <citation type="submission" date="2025-09" db="UniProtKB">
        <authorList>
            <consortium name="Ensembl"/>
        </authorList>
    </citation>
    <scope>IDENTIFICATION</scope>
</reference>
<dbReference type="PANTHER" id="PTHR14398">
    <property type="entry name" value="RNA RECOGNITION RRM/RNP DOMAIN"/>
    <property type="match status" value="1"/>
</dbReference>
<reference evidence="11" key="2">
    <citation type="submission" date="2025-08" db="UniProtKB">
        <authorList>
            <consortium name="Ensembl"/>
        </authorList>
    </citation>
    <scope>IDENTIFICATION</scope>
</reference>
<reference evidence="11" key="1">
    <citation type="submission" date="2020-07" db="EMBL/GenBank/DDBJ databases">
        <title>A long reads based de novo assembly of the rainbow trout Arlee double haploid line genome.</title>
        <authorList>
            <person name="Gao G."/>
            <person name="Palti Y."/>
        </authorList>
    </citation>
    <scope>NUCLEOTIDE SEQUENCE [LARGE SCALE GENOMIC DNA]</scope>
</reference>
<feature type="region of interest" description="Disordered" evidence="8">
    <location>
        <begin position="744"/>
        <end position="774"/>
    </location>
</feature>
<name>A0A8K9X9F5_ONCMY</name>
<gene>
    <name evidence="11" type="primary">LOC110516345</name>
</gene>
<evidence type="ECO:0000259" key="9">
    <source>
        <dbReference type="PROSITE" id="PS50102"/>
    </source>
</evidence>
<organism evidence="11 12">
    <name type="scientific">Oncorhynchus mykiss</name>
    <name type="common">Rainbow trout</name>
    <name type="synonym">Salmo gairdneri</name>
    <dbReference type="NCBI Taxonomy" id="8022"/>
    <lineage>
        <taxon>Eukaryota</taxon>
        <taxon>Metazoa</taxon>
        <taxon>Chordata</taxon>
        <taxon>Craniata</taxon>
        <taxon>Vertebrata</taxon>
        <taxon>Euteleostomi</taxon>
        <taxon>Actinopterygii</taxon>
        <taxon>Neopterygii</taxon>
        <taxon>Teleostei</taxon>
        <taxon>Protacanthopterygii</taxon>
        <taxon>Salmoniformes</taxon>
        <taxon>Salmonidae</taxon>
        <taxon>Salmoninae</taxon>
        <taxon>Oncorhynchus</taxon>
    </lineage>
</organism>
<dbReference type="AlphaFoldDB" id="A0A8K9X9F5"/>
<proteinExistence type="predicted"/>
<evidence type="ECO:0000256" key="6">
    <source>
        <dbReference type="PROSITE-ProRule" id="PRU00176"/>
    </source>
</evidence>
<dbReference type="InterPro" id="IPR036855">
    <property type="entry name" value="Znf_CCCH_sf"/>
</dbReference>
<feature type="compositionally biased region" description="Basic and acidic residues" evidence="8">
    <location>
        <begin position="107"/>
        <end position="123"/>
    </location>
</feature>
<evidence type="ECO:0000256" key="3">
    <source>
        <dbReference type="ARBA" id="ARBA00022833"/>
    </source>
</evidence>
<evidence type="ECO:0000313" key="12">
    <source>
        <dbReference type="Proteomes" id="UP000694395"/>
    </source>
</evidence>
<keyword evidence="1 7" id="KW-0479">Metal-binding</keyword>
<dbReference type="SUPFAM" id="SSF90229">
    <property type="entry name" value="CCCH zinc finger"/>
    <property type="match status" value="1"/>
</dbReference>
<dbReference type="InterPro" id="IPR035979">
    <property type="entry name" value="RBD_domain_sf"/>
</dbReference>
<evidence type="ECO:0000256" key="1">
    <source>
        <dbReference type="ARBA" id="ARBA00022723"/>
    </source>
</evidence>
<feature type="compositionally biased region" description="Basic and acidic residues" evidence="8">
    <location>
        <begin position="132"/>
        <end position="152"/>
    </location>
</feature>
<dbReference type="Pfam" id="PF00076">
    <property type="entry name" value="RRM_1"/>
    <property type="match status" value="1"/>
</dbReference>
<feature type="compositionally biased region" description="Low complexity" evidence="8">
    <location>
        <begin position="405"/>
        <end position="414"/>
    </location>
</feature>
<dbReference type="InterPro" id="IPR000571">
    <property type="entry name" value="Znf_CCCH"/>
</dbReference>
<dbReference type="Proteomes" id="UP000694395">
    <property type="component" value="Chromosome 7"/>
</dbReference>
<feature type="zinc finger region" description="C3H1-type" evidence="7">
    <location>
        <begin position="213"/>
        <end position="241"/>
    </location>
</feature>
<evidence type="ECO:0000256" key="7">
    <source>
        <dbReference type="PROSITE-ProRule" id="PRU00723"/>
    </source>
</evidence>
<dbReference type="GeneTree" id="ENSGT00510000046929"/>
<protein>
    <submittedName>
        <fullName evidence="11">RNA binding motif protein 26</fullName>
    </submittedName>
</protein>
<dbReference type="InterPro" id="IPR000504">
    <property type="entry name" value="RRM_dom"/>
</dbReference>
<feature type="region of interest" description="Disordered" evidence="8">
    <location>
        <begin position="368"/>
        <end position="417"/>
    </location>
</feature>
<dbReference type="PANTHER" id="PTHR14398:SF2">
    <property type="entry name" value="RNA-BINDING PROTEIN 26"/>
    <property type="match status" value="1"/>
</dbReference>
<dbReference type="GO" id="GO:0005634">
    <property type="term" value="C:nucleus"/>
    <property type="evidence" value="ECO:0007669"/>
    <property type="project" value="TreeGrafter"/>
</dbReference>
<dbReference type="Gene3D" id="3.30.70.330">
    <property type="match status" value="1"/>
</dbReference>